<protein>
    <submittedName>
        <fullName evidence="1">Uncharacterized protein</fullName>
    </submittedName>
</protein>
<evidence type="ECO:0000313" key="1">
    <source>
        <dbReference type="EMBL" id="KAF6500950.1"/>
    </source>
</evidence>
<comment type="caution">
    <text evidence="1">The sequence shown here is derived from an EMBL/GenBank/DDBJ whole genome shotgun (WGS) entry which is preliminary data.</text>
</comment>
<evidence type="ECO:0000313" key="2">
    <source>
        <dbReference type="Proteomes" id="UP000550707"/>
    </source>
</evidence>
<sequence length="155" mass="17444">MCLLTINSNNLDTSFCGDGHFKQQIQQWYLMNHPEANILLKSFQFSTLEKQKFAHIELKTLLTKICLQLMGLLNDGLKLITWKTLWHFLLEKSVLAKVSSSVALGLLSLVLTNSGEYLRLTSPNDKTLGLNQCSLHSLREHRGQAVICLLVGCSD</sequence>
<accession>A0A7J8JWV1</accession>
<organism evidence="1 2">
    <name type="scientific">Molossus molossus</name>
    <name type="common">Pallas' mastiff bat</name>
    <name type="synonym">Vespertilio molossus</name>
    <dbReference type="NCBI Taxonomy" id="27622"/>
    <lineage>
        <taxon>Eukaryota</taxon>
        <taxon>Metazoa</taxon>
        <taxon>Chordata</taxon>
        <taxon>Craniata</taxon>
        <taxon>Vertebrata</taxon>
        <taxon>Euteleostomi</taxon>
        <taxon>Mammalia</taxon>
        <taxon>Eutheria</taxon>
        <taxon>Laurasiatheria</taxon>
        <taxon>Chiroptera</taxon>
        <taxon>Yangochiroptera</taxon>
        <taxon>Molossidae</taxon>
        <taxon>Molossus</taxon>
    </lineage>
</organism>
<dbReference type="InParanoid" id="A0A7J8JWV1"/>
<dbReference type="Proteomes" id="UP000550707">
    <property type="component" value="Unassembled WGS sequence"/>
</dbReference>
<dbReference type="AlphaFoldDB" id="A0A7J8JWV1"/>
<gene>
    <name evidence="1" type="ORF">HJG59_007973</name>
</gene>
<keyword evidence="2" id="KW-1185">Reference proteome</keyword>
<dbReference type="EMBL" id="JACASF010000001">
    <property type="protein sequence ID" value="KAF6500950.1"/>
    <property type="molecule type" value="Genomic_DNA"/>
</dbReference>
<reference evidence="1 2" key="1">
    <citation type="journal article" date="2020" name="Nature">
        <title>Six reference-quality genomes reveal evolution of bat adaptations.</title>
        <authorList>
            <person name="Jebb D."/>
            <person name="Huang Z."/>
            <person name="Pippel M."/>
            <person name="Hughes G.M."/>
            <person name="Lavrichenko K."/>
            <person name="Devanna P."/>
            <person name="Winkler S."/>
            <person name="Jermiin L.S."/>
            <person name="Skirmuntt E.C."/>
            <person name="Katzourakis A."/>
            <person name="Burkitt-Gray L."/>
            <person name="Ray D.A."/>
            <person name="Sullivan K.A.M."/>
            <person name="Roscito J.G."/>
            <person name="Kirilenko B.M."/>
            <person name="Davalos L.M."/>
            <person name="Corthals A.P."/>
            <person name="Power M.L."/>
            <person name="Jones G."/>
            <person name="Ransome R.D."/>
            <person name="Dechmann D.K.N."/>
            <person name="Locatelli A.G."/>
            <person name="Puechmaille S.J."/>
            <person name="Fedrigo O."/>
            <person name="Jarvis E.D."/>
            <person name="Hiller M."/>
            <person name="Vernes S.C."/>
            <person name="Myers E.W."/>
            <person name="Teeling E.C."/>
        </authorList>
    </citation>
    <scope>NUCLEOTIDE SEQUENCE [LARGE SCALE GENOMIC DNA]</scope>
    <source>
        <strain evidence="1">MMolMol1</strain>
        <tissue evidence="1">Muscle</tissue>
    </source>
</reference>
<proteinExistence type="predicted"/>
<name>A0A7J8JWV1_MOLMO</name>